<evidence type="ECO:0000313" key="3">
    <source>
        <dbReference type="EMBL" id="PTW57546.1"/>
    </source>
</evidence>
<evidence type="ECO:0000313" key="4">
    <source>
        <dbReference type="Proteomes" id="UP000244081"/>
    </source>
</evidence>
<dbReference type="SUPFAM" id="SSF53335">
    <property type="entry name" value="S-adenosyl-L-methionine-dependent methyltransferases"/>
    <property type="match status" value="1"/>
</dbReference>
<name>A0A2T5V1D4_9HYPH</name>
<dbReference type="InterPro" id="IPR029063">
    <property type="entry name" value="SAM-dependent_MTases_sf"/>
</dbReference>
<dbReference type="GO" id="GO:0032259">
    <property type="term" value="P:methylation"/>
    <property type="evidence" value="ECO:0007669"/>
    <property type="project" value="UniProtKB-KW"/>
</dbReference>
<dbReference type="CDD" id="cd02440">
    <property type="entry name" value="AdoMet_MTases"/>
    <property type="match status" value="1"/>
</dbReference>
<dbReference type="Gene3D" id="3.40.50.150">
    <property type="entry name" value="Vaccinia Virus protein VP39"/>
    <property type="match status" value="1"/>
</dbReference>
<dbReference type="AlphaFoldDB" id="A0A2T5V1D4"/>
<dbReference type="Proteomes" id="UP000244081">
    <property type="component" value="Unassembled WGS sequence"/>
</dbReference>
<dbReference type="RefSeq" id="WP_107991431.1">
    <property type="nucleotide sequence ID" value="NZ_QAYG01000010.1"/>
</dbReference>
<evidence type="ECO:0000256" key="1">
    <source>
        <dbReference type="ARBA" id="ARBA00022679"/>
    </source>
</evidence>
<feature type="domain" description="Methyltransferase" evidence="2">
    <location>
        <begin position="50"/>
        <end position="150"/>
    </location>
</feature>
<keyword evidence="3" id="KW-0489">Methyltransferase</keyword>
<proteinExistence type="predicted"/>
<dbReference type="GO" id="GO:0008168">
    <property type="term" value="F:methyltransferase activity"/>
    <property type="evidence" value="ECO:0007669"/>
    <property type="project" value="UniProtKB-KW"/>
</dbReference>
<dbReference type="InterPro" id="IPR041698">
    <property type="entry name" value="Methyltransf_25"/>
</dbReference>
<comment type="caution">
    <text evidence="3">The sequence shown here is derived from an EMBL/GenBank/DDBJ whole genome shotgun (WGS) entry which is preliminary data.</text>
</comment>
<dbReference type="Pfam" id="PF13649">
    <property type="entry name" value="Methyltransf_25"/>
    <property type="match status" value="1"/>
</dbReference>
<keyword evidence="1 3" id="KW-0808">Transferase</keyword>
<accession>A0A2T5V1D4</accession>
<reference evidence="3 4" key="1">
    <citation type="submission" date="2018-04" db="EMBL/GenBank/DDBJ databases">
        <title>Genomic Encyclopedia of Archaeal and Bacterial Type Strains, Phase II (KMG-II): from individual species to whole genera.</title>
        <authorList>
            <person name="Goeker M."/>
        </authorList>
    </citation>
    <scope>NUCLEOTIDE SEQUENCE [LARGE SCALE GENOMIC DNA]</scope>
    <source>
        <strain evidence="3 4">DSM 23382</strain>
    </source>
</reference>
<keyword evidence="4" id="KW-1185">Reference proteome</keyword>
<organism evidence="3 4">
    <name type="scientific">Breoghania corrubedonensis</name>
    <dbReference type="NCBI Taxonomy" id="665038"/>
    <lineage>
        <taxon>Bacteria</taxon>
        <taxon>Pseudomonadati</taxon>
        <taxon>Pseudomonadota</taxon>
        <taxon>Alphaproteobacteria</taxon>
        <taxon>Hyphomicrobiales</taxon>
        <taxon>Stappiaceae</taxon>
        <taxon>Breoghania</taxon>
    </lineage>
</organism>
<dbReference type="OrthoDB" id="5298787at2"/>
<sequence length="219" mass="24519">MSDIAAPHNGELMDRVYRYQRHIYDFTRKYYLLGRDQLIASLSPPARGHVLEVGCGTGRNLIAAARAYPRARFYGLDISAEMLETARANIERAGLGGRITLARADAADFEPILLFGRAAFDRVFFSYSLSMVPPWRQALECAALALAPGGRLHVVDFGQQERLPHLFRTGLFLWLKSFHVSPRPDLFQALCDIAEAEGGAVRTAPLYRGYAWYGELRAL</sequence>
<protein>
    <submittedName>
        <fullName evidence="3">S-adenosylmethionine-diacylgycerolhomoserine-N-methyltransferase</fullName>
    </submittedName>
</protein>
<evidence type="ECO:0000259" key="2">
    <source>
        <dbReference type="Pfam" id="PF13649"/>
    </source>
</evidence>
<gene>
    <name evidence="3" type="ORF">C8N35_11025</name>
</gene>
<dbReference type="EMBL" id="QAYG01000010">
    <property type="protein sequence ID" value="PTW57546.1"/>
    <property type="molecule type" value="Genomic_DNA"/>
</dbReference>
<dbReference type="PANTHER" id="PTHR43861">
    <property type="entry name" value="TRANS-ACONITATE 2-METHYLTRANSFERASE-RELATED"/>
    <property type="match status" value="1"/>
</dbReference>